<proteinExistence type="predicted"/>
<evidence type="ECO:0000313" key="2">
    <source>
        <dbReference type="EMBL" id="RVU44737.1"/>
    </source>
</evidence>
<dbReference type="EMBL" id="SADD01000004">
    <property type="protein sequence ID" value="RVU44737.1"/>
    <property type="molecule type" value="Genomic_DNA"/>
</dbReference>
<gene>
    <name evidence="2" type="ORF">EA187_09345</name>
</gene>
<evidence type="ECO:0000313" key="3">
    <source>
        <dbReference type="Proteomes" id="UP000282926"/>
    </source>
</evidence>
<reference evidence="2 3" key="1">
    <citation type="submission" date="2019-01" db="EMBL/GenBank/DDBJ databases">
        <title>Lujinxingia litoralis gen. nov., sp. nov. and Lujinxingia sediminis gen. nov., sp. nov., new members in the order Bradymonadales, isolated from coastal sediment.</title>
        <authorList>
            <person name="Li C.-M."/>
        </authorList>
    </citation>
    <scope>NUCLEOTIDE SEQUENCE [LARGE SCALE GENOMIC DNA]</scope>
    <source>
        <strain evidence="2 3">SEH01</strain>
    </source>
</reference>
<dbReference type="Proteomes" id="UP000282926">
    <property type="component" value="Unassembled WGS sequence"/>
</dbReference>
<dbReference type="RefSeq" id="WP_115604037.1">
    <property type="nucleotide sequence ID" value="NZ_SADD01000004.1"/>
</dbReference>
<feature type="region of interest" description="Disordered" evidence="1">
    <location>
        <begin position="178"/>
        <end position="205"/>
    </location>
</feature>
<sequence length="280" mass="30274">MTSISSGGINQQSPIDYEPIDMALVKPEVASKVAEVESDFLARIDDLKAQIAEDPRSARALELKGEVTRLENAFRDFSESVTSFVTTTDEGVPWIHEDTHLLPREMLQGFVREMQVELGASYETYGTAVGGGGVTTASELTMSSMELRAPKLSNLQVSKHHVSEAGKALLRRMETNEGVEKGGNTQGSGATDSPGASSETKEGGKTAADFEVAEMVNLLSSDPDAFMQELSAIVDPQERAALMTLVQSKLQQINQLFSMVSQFSQAMHDTSKAIISNLRV</sequence>
<name>A0ABY0CTF6_9DELT</name>
<feature type="compositionally biased region" description="Polar residues" evidence="1">
    <location>
        <begin position="187"/>
        <end position="198"/>
    </location>
</feature>
<evidence type="ECO:0000256" key="1">
    <source>
        <dbReference type="SAM" id="MobiDB-lite"/>
    </source>
</evidence>
<accession>A0ABY0CTF6</accession>
<keyword evidence="3" id="KW-1185">Reference proteome</keyword>
<protein>
    <recommendedName>
        <fullName evidence="4">DUF3102 domain-containing protein</fullName>
    </recommendedName>
</protein>
<comment type="caution">
    <text evidence="2">The sequence shown here is derived from an EMBL/GenBank/DDBJ whole genome shotgun (WGS) entry which is preliminary data.</text>
</comment>
<organism evidence="2 3">
    <name type="scientific">Lujinxingia sediminis</name>
    <dbReference type="NCBI Taxonomy" id="2480984"/>
    <lineage>
        <taxon>Bacteria</taxon>
        <taxon>Deltaproteobacteria</taxon>
        <taxon>Bradymonadales</taxon>
        <taxon>Lujinxingiaceae</taxon>
        <taxon>Lujinxingia</taxon>
    </lineage>
</organism>
<evidence type="ECO:0008006" key="4">
    <source>
        <dbReference type="Google" id="ProtNLM"/>
    </source>
</evidence>